<dbReference type="InterPro" id="IPR036390">
    <property type="entry name" value="WH_DNA-bd_sf"/>
</dbReference>
<keyword evidence="2" id="KW-0238">DNA-binding</keyword>
<name>A0A846MXL3_9PROT</name>
<dbReference type="PROSITE" id="PS50995">
    <property type="entry name" value="HTH_MARR_2"/>
    <property type="match status" value="1"/>
</dbReference>
<dbReference type="InterPro" id="IPR036388">
    <property type="entry name" value="WH-like_DNA-bd_sf"/>
</dbReference>
<dbReference type="Gene3D" id="1.10.10.10">
    <property type="entry name" value="Winged helix-like DNA-binding domain superfamily/Winged helix DNA-binding domain"/>
    <property type="match status" value="1"/>
</dbReference>
<dbReference type="PANTHER" id="PTHR33164:SF43">
    <property type="entry name" value="HTH-TYPE TRANSCRIPTIONAL REPRESSOR YETL"/>
    <property type="match status" value="1"/>
</dbReference>
<comment type="caution">
    <text evidence="2">The sequence shown here is derived from an EMBL/GenBank/DDBJ whole genome shotgun (WGS) entry which is preliminary data.</text>
</comment>
<dbReference type="GO" id="GO:0006950">
    <property type="term" value="P:response to stress"/>
    <property type="evidence" value="ECO:0007669"/>
    <property type="project" value="TreeGrafter"/>
</dbReference>
<dbReference type="Pfam" id="PF12802">
    <property type="entry name" value="MarR_2"/>
    <property type="match status" value="1"/>
</dbReference>
<dbReference type="Proteomes" id="UP000570514">
    <property type="component" value="Unassembled WGS sequence"/>
</dbReference>
<dbReference type="PANTHER" id="PTHR33164">
    <property type="entry name" value="TRANSCRIPTIONAL REGULATOR, MARR FAMILY"/>
    <property type="match status" value="1"/>
</dbReference>
<dbReference type="EMBL" id="JAASRM010000001">
    <property type="protein sequence ID" value="NIK87965.1"/>
    <property type="molecule type" value="Genomic_DNA"/>
</dbReference>
<reference evidence="2 3" key="1">
    <citation type="submission" date="2020-03" db="EMBL/GenBank/DDBJ databases">
        <title>Genomic Encyclopedia of Type Strains, Phase IV (KMG-IV): sequencing the most valuable type-strain genomes for metagenomic binning, comparative biology and taxonomic classification.</title>
        <authorList>
            <person name="Goeker M."/>
        </authorList>
    </citation>
    <scope>NUCLEOTIDE SEQUENCE [LARGE SCALE GENOMIC DNA]</scope>
    <source>
        <strain evidence="2 3">DSM 19867</strain>
    </source>
</reference>
<sequence>MTAHHDLLISQGSRALGTRLRRLFETLNAGVSAMYDEAGVDFEPRWYGLFTLLRHAEDLDIGSAAAVLGQSHVAVVQVANALEKRGLIRRVTARHDKRSRVLQMTAKGRALCEKLDPLWDAVSAASAALLKEAAPSLLADLEALDAALLKRPMLDRIQHHLQDNS</sequence>
<dbReference type="PRINTS" id="PR00598">
    <property type="entry name" value="HTHMARR"/>
</dbReference>
<keyword evidence="3" id="KW-1185">Reference proteome</keyword>
<evidence type="ECO:0000313" key="2">
    <source>
        <dbReference type="EMBL" id="NIK87965.1"/>
    </source>
</evidence>
<evidence type="ECO:0000259" key="1">
    <source>
        <dbReference type="PROSITE" id="PS50995"/>
    </source>
</evidence>
<dbReference type="InterPro" id="IPR000835">
    <property type="entry name" value="HTH_MarR-typ"/>
</dbReference>
<evidence type="ECO:0000313" key="3">
    <source>
        <dbReference type="Proteomes" id="UP000570514"/>
    </source>
</evidence>
<protein>
    <submittedName>
        <fullName evidence="2">DNA-binding MarR family transcriptional regulator</fullName>
    </submittedName>
</protein>
<dbReference type="InterPro" id="IPR039422">
    <property type="entry name" value="MarR/SlyA-like"/>
</dbReference>
<dbReference type="SMART" id="SM00347">
    <property type="entry name" value="HTH_MARR"/>
    <property type="match status" value="1"/>
</dbReference>
<proteinExistence type="predicted"/>
<accession>A0A846MXL3</accession>
<dbReference type="GO" id="GO:0003700">
    <property type="term" value="F:DNA-binding transcription factor activity"/>
    <property type="evidence" value="ECO:0007669"/>
    <property type="project" value="InterPro"/>
</dbReference>
<gene>
    <name evidence="2" type="ORF">FHS83_001283</name>
</gene>
<organism evidence="2 3">
    <name type="scientific">Rhizomicrobium palustre</name>
    <dbReference type="NCBI Taxonomy" id="189966"/>
    <lineage>
        <taxon>Bacteria</taxon>
        <taxon>Pseudomonadati</taxon>
        <taxon>Pseudomonadota</taxon>
        <taxon>Alphaproteobacteria</taxon>
        <taxon>Micropepsales</taxon>
        <taxon>Micropepsaceae</taxon>
        <taxon>Rhizomicrobium</taxon>
    </lineage>
</organism>
<dbReference type="RefSeq" id="WP_167082001.1">
    <property type="nucleotide sequence ID" value="NZ_BAAADC010000001.1"/>
</dbReference>
<dbReference type="SUPFAM" id="SSF46785">
    <property type="entry name" value="Winged helix' DNA-binding domain"/>
    <property type="match status" value="1"/>
</dbReference>
<dbReference type="AlphaFoldDB" id="A0A846MXL3"/>
<dbReference type="GO" id="GO:0003677">
    <property type="term" value="F:DNA binding"/>
    <property type="evidence" value="ECO:0007669"/>
    <property type="project" value="UniProtKB-KW"/>
</dbReference>
<feature type="domain" description="HTH marR-type" evidence="1">
    <location>
        <begin position="13"/>
        <end position="150"/>
    </location>
</feature>